<proteinExistence type="predicted"/>
<name>A0A8D8V954_9HEMI</name>
<feature type="transmembrane region" description="Helical" evidence="1">
    <location>
        <begin position="47"/>
        <end position="70"/>
    </location>
</feature>
<keyword evidence="1" id="KW-0812">Transmembrane</keyword>
<evidence type="ECO:0000313" key="2">
    <source>
        <dbReference type="EMBL" id="CAG6719204.1"/>
    </source>
</evidence>
<sequence length="109" mass="13028">MSQIYIISFFYLNSPCLFVLCPVIINFLFLYIFFFFCILSRIFLYSLLLLFISLFLLCFLFALVFVSTFLNYCPLLCLSNPIRFFPLSFSCCEVKMSRESKIYFHSIFQ</sequence>
<dbReference type="EMBL" id="HBUF01358433">
    <property type="protein sequence ID" value="CAG6719206.1"/>
    <property type="molecule type" value="Transcribed_RNA"/>
</dbReference>
<dbReference type="EMBL" id="HBUF01358431">
    <property type="protein sequence ID" value="CAG6719202.1"/>
    <property type="molecule type" value="Transcribed_RNA"/>
</dbReference>
<dbReference type="EMBL" id="HBUF01358432">
    <property type="protein sequence ID" value="CAG6719204.1"/>
    <property type="molecule type" value="Transcribed_RNA"/>
</dbReference>
<feature type="transmembrane region" description="Helical" evidence="1">
    <location>
        <begin position="17"/>
        <end position="40"/>
    </location>
</feature>
<keyword evidence="1" id="KW-0472">Membrane</keyword>
<accession>A0A8D8V954</accession>
<evidence type="ECO:0000256" key="1">
    <source>
        <dbReference type="SAM" id="Phobius"/>
    </source>
</evidence>
<protein>
    <submittedName>
        <fullName evidence="2">Uncharacterized protein</fullName>
    </submittedName>
</protein>
<reference evidence="2" key="1">
    <citation type="submission" date="2021-05" db="EMBL/GenBank/DDBJ databases">
        <authorList>
            <person name="Alioto T."/>
            <person name="Alioto T."/>
            <person name="Gomez Garrido J."/>
        </authorList>
    </citation>
    <scope>NUCLEOTIDE SEQUENCE</scope>
</reference>
<dbReference type="AlphaFoldDB" id="A0A8D8V954"/>
<organism evidence="2">
    <name type="scientific">Cacopsylla melanoneura</name>
    <dbReference type="NCBI Taxonomy" id="428564"/>
    <lineage>
        <taxon>Eukaryota</taxon>
        <taxon>Metazoa</taxon>
        <taxon>Ecdysozoa</taxon>
        <taxon>Arthropoda</taxon>
        <taxon>Hexapoda</taxon>
        <taxon>Insecta</taxon>
        <taxon>Pterygota</taxon>
        <taxon>Neoptera</taxon>
        <taxon>Paraneoptera</taxon>
        <taxon>Hemiptera</taxon>
        <taxon>Sternorrhyncha</taxon>
        <taxon>Psylloidea</taxon>
        <taxon>Psyllidae</taxon>
        <taxon>Psyllinae</taxon>
        <taxon>Cacopsylla</taxon>
    </lineage>
</organism>
<keyword evidence="1" id="KW-1133">Transmembrane helix</keyword>